<accession>A0ABZ0ZNX6</accession>
<gene>
    <name evidence="7" type="ORF">SHK19_17605</name>
</gene>
<keyword evidence="5" id="KW-1133">Transmembrane helix</keyword>
<evidence type="ECO:0000256" key="3">
    <source>
        <dbReference type="ARBA" id="ARBA00022801"/>
    </source>
</evidence>
<evidence type="ECO:0000313" key="7">
    <source>
        <dbReference type="EMBL" id="WQQ25770.1"/>
    </source>
</evidence>
<dbReference type="Gene3D" id="2.30.42.10">
    <property type="match status" value="1"/>
</dbReference>
<dbReference type="InterPro" id="IPR001478">
    <property type="entry name" value="PDZ"/>
</dbReference>
<dbReference type="PANTHER" id="PTHR43343:SF3">
    <property type="entry name" value="PROTEASE DO-LIKE 8, CHLOROPLASTIC"/>
    <property type="match status" value="1"/>
</dbReference>
<dbReference type="InterPro" id="IPR001940">
    <property type="entry name" value="Peptidase_S1C"/>
</dbReference>
<dbReference type="Pfam" id="PF13365">
    <property type="entry name" value="Trypsin_2"/>
    <property type="match status" value="1"/>
</dbReference>
<dbReference type="SUPFAM" id="SSF50494">
    <property type="entry name" value="Trypsin-like serine proteases"/>
    <property type="match status" value="1"/>
</dbReference>
<dbReference type="Gene3D" id="2.40.10.10">
    <property type="entry name" value="Trypsin-like serine proteases"/>
    <property type="match status" value="2"/>
</dbReference>
<dbReference type="EMBL" id="CP141059">
    <property type="protein sequence ID" value="WQQ25770.1"/>
    <property type="molecule type" value="Genomic_DNA"/>
</dbReference>
<evidence type="ECO:0000256" key="1">
    <source>
        <dbReference type="ARBA" id="ARBA00010541"/>
    </source>
</evidence>
<feature type="domain" description="PDZ" evidence="6">
    <location>
        <begin position="298"/>
        <end position="356"/>
    </location>
</feature>
<dbReference type="Proteomes" id="UP001327225">
    <property type="component" value="Chromosome"/>
</dbReference>
<organism evidence="7 8">
    <name type="scientific">Nocardioides bizhenqiangii</name>
    <dbReference type="NCBI Taxonomy" id="3095076"/>
    <lineage>
        <taxon>Bacteria</taxon>
        <taxon>Bacillati</taxon>
        <taxon>Actinomycetota</taxon>
        <taxon>Actinomycetes</taxon>
        <taxon>Propionibacteriales</taxon>
        <taxon>Nocardioidaceae</taxon>
        <taxon>Nocardioides</taxon>
    </lineage>
</organism>
<protein>
    <submittedName>
        <fullName evidence="7">Trypsin-like peptidase domain-containing protein</fullName>
    </submittedName>
</protein>
<dbReference type="SUPFAM" id="SSF50156">
    <property type="entry name" value="PDZ domain-like"/>
    <property type="match status" value="1"/>
</dbReference>
<evidence type="ECO:0000256" key="5">
    <source>
        <dbReference type="SAM" id="Phobius"/>
    </source>
</evidence>
<feature type="region of interest" description="Disordered" evidence="4">
    <location>
        <begin position="1"/>
        <end position="32"/>
    </location>
</feature>
<feature type="transmembrane region" description="Helical" evidence="5">
    <location>
        <begin position="33"/>
        <end position="56"/>
    </location>
</feature>
<evidence type="ECO:0000313" key="8">
    <source>
        <dbReference type="Proteomes" id="UP001327225"/>
    </source>
</evidence>
<proteinExistence type="inferred from homology"/>
<comment type="similarity">
    <text evidence="1">Belongs to the peptidase S1C family.</text>
</comment>
<name>A0ABZ0ZNX6_9ACTN</name>
<sequence length="395" mass="39039">MTISAPPSYPPLSPPPSAPPPPQRAPRPRRGGFAAAVLAGALVVGGGAGLGGAALWSALDDDGAAGDGGGTTSAPLQVADTGDGSADPAAEGSVEEVANKVLPSVVALDVTAGGTGGSGSGVVLTEDGLILTNDHVVTLAGAADPETAEVTVSFADGSTTTGEVVGTDPLTDTALVQAHDVSGLTPVTLGKSADLDVGEQVVAIGSPYGLDSTVTSGIVSALDRPVEVARDENGNTTAYPAIQTDAAINHGNSGGALVNMDGQLVGINASIRTPDGSDPNSGSIGLGFAIPIDEVVPIVEQLRNGETPTHARLGIEIGDGEAGAVVRSIEDGSAAARAGIREGDVITRVDDHAIDSAGSLVATIRSYRPDDQVTITYLRGGDQETTELQLGSDAA</sequence>
<keyword evidence="3" id="KW-0378">Hydrolase</keyword>
<dbReference type="Pfam" id="PF13180">
    <property type="entry name" value="PDZ_2"/>
    <property type="match status" value="1"/>
</dbReference>
<evidence type="ECO:0000259" key="6">
    <source>
        <dbReference type="PROSITE" id="PS50106"/>
    </source>
</evidence>
<evidence type="ECO:0000256" key="4">
    <source>
        <dbReference type="SAM" id="MobiDB-lite"/>
    </source>
</evidence>
<reference evidence="8" key="1">
    <citation type="submission" date="2023-12" db="EMBL/GenBank/DDBJ databases">
        <title>Novel species in genus Nocardioides.</title>
        <authorList>
            <person name="Zhou H."/>
        </authorList>
    </citation>
    <scope>NUCLEOTIDE SEQUENCE [LARGE SCALE GENOMIC DNA]</scope>
    <source>
        <strain evidence="8">HM61</strain>
    </source>
</reference>
<dbReference type="SMART" id="SM00228">
    <property type="entry name" value="PDZ"/>
    <property type="match status" value="1"/>
</dbReference>
<feature type="region of interest" description="Disordered" evidence="4">
    <location>
        <begin position="66"/>
        <end position="92"/>
    </location>
</feature>
<evidence type="ECO:0000256" key="2">
    <source>
        <dbReference type="ARBA" id="ARBA00022670"/>
    </source>
</evidence>
<dbReference type="PROSITE" id="PS50106">
    <property type="entry name" value="PDZ"/>
    <property type="match status" value="1"/>
</dbReference>
<dbReference type="InterPro" id="IPR043504">
    <property type="entry name" value="Peptidase_S1_PA_chymotrypsin"/>
</dbReference>
<dbReference type="InterPro" id="IPR051201">
    <property type="entry name" value="Chloro_Bact_Ser_Proteases"/>
</dbReference>
<dbReference type="PANTHER" id="PTHR43343">
    <property type="entry name" value="PEPTIDASE S12"/>
    <property type="match status" value="1"/>
</dbReference>
<dbReference type="RefSeq" id="WP_322937022.1">
    <property type="nucleotide sequence ID" value="NZ_CP141059.1"/>
</dbReference>
<keyword evidence="8" id="KW-1185">Reference proteome</keyword>
<dbReference type="InterPro" id="IPR036034">
    <property type="entry name" value="PDZ_sf"/>
</dbReference>
<feature type="compositionally biased region" description="Pro residues" evidence="4">
    <location>
        <begin position="7"/>
        <end position="25"/>
    </location>
</feature>
<keyword evidence="5" id="KW-0812">Transmembrane</keyword>
<keyword evidence="5" id="KW-0472">Membrane</keyword>
<keyword evidence="2" id="KW-0645">Protease</keyword>
<dbReference type="PRINTS" id="PR00834">
    <property type="entry name" value="PROTEASES2C"/>
</dbReference>
<dbReference type="InterPro" id="IPR009003">
    <property type="entry name" value="Peptidase_S1_PA"/>
</dbReference>